<evidence type="ECO:0000256" key="3">
    <source>
        <dbReference type="PROSITE-ProRule" id="PRU00023"/>
    </source>
</evidence>
<dbReference type="PROSITE" id="PS50297">
    <property type="entry name" value="ANK_REP_REGION"/>
    <property type="match status" value="1"/>
</dbReference>
<dbReference type="PROSITE" id="PS50088">
    <property type="entry name" value="ANK_REPEAT"/>
    <property type="match status" value="2"/>
</dbReference>
<dbReference type="SMART" id="SM00248">
    <property type="entry name" value="ANK"/>
    <property type="match status" value="5"/>
</dbReference>
<evidence type="ECO:0000313" key="4">
    <source>
        <dbReference type="EMBL" id="MBL7528151.1"/>
    </source>
</evidence>
<dbReference type="PANTHER" id="PTHR24198">
    <property type="entry name" value="ANKYRIN REPEAT AND PROTEIN KINASE DOMAIN-CONTAINING PROTEIN"/>
    <property type="match status" value="1"/>
</dbReference>
<dbReference type="PRINTS" id="PR01415">
    <property type="entry name" value="ANKYRIN"/>
</dbReference>
<dbReference type="Pfam" id="PF00805">
    <property type="entry name" value="Pentapeptide"/>
    <property type="match status" value="1"/>
</dbReference>
<dbReference type="InterPro" id="IPR036770">
    <property type="entry name" value="Ankyrin_rpt-contain_sf"/>
</dbReference>
<dbReference type="Gene3D" id="1.25.40.20">
    <property type="entry name" value="Ankyrin repeat-containing domain"/>
    <property type="match status" value="2"/>
</dbReference>
<proteinExistence type="predicted"/>
<evidence type="ECO:0000313" key="5">
    <source>
        <dbReference type="Proteomes" id="UP000809910"/>
    </source>
</evidence>
<accession>A0ABS1WFM8</accession>
<dbReference type="Gene3D" id="2.160.20.80">
    <property type="entry name" value="E3 ubiquitin-protein ligase SopA"/>
    <property type="match status" value="1"/>
</dbReference>
<comment type="caution">
    <text evidence="4">The sequence shown here is derived from an EMBL/GenBank/DDBJ whole genome shotgun (WGS) entry which is preliminary data.</text>
</comment>
<dbReference type="InterPro" id="IPR002110">
    <property type="entry name" value="Ankyrin_rpt"/>
</dbReference>
<feature type="repeat" description="ANK" evidence="3">
    <location>
        <begin position="356"/>
        <end position="388"/>
    </location>
</feature>
<feature type="repeat" description="ANK" evidence="3">
    <location>
        <begin position="279"/>
        <end position="311"/>
    </location>
</feature>
<dbReference type="InterPro" id="IPR001646">
    <property type="entry name" value="5peptide_repeat"/>
</dbReference>
<dbReference type="EMBL" id="JADWVN010000029">
    <property type="protein sequence ID" value="MBL7528151.1"/>
    <property type="molecule type" value="Genomic_DNA"/>
</dbReference>
<reference evidence="4 5" key="1">
    <citation type="submission" date="2020-12" db="EMBL/GenBank/DDBJ databases">
        <title>WGS of Legionella: environmental sample.</title>
        <authorList>
            <person name="Cristino S."/>
            <person name="Girolamini L."/>
            <person name="Salaris S."/>
            <person name="Pascale M.R."/>
            <person name="Mazzotta M."/>
            <person name="Orsini M."/>
            <person name="Grottola A."/>
        </authorList>
    </citation>
    <scope>NUCLEOTIDE SEQUENCE [LARGE SCALE GENOMIC DNA]</scope>
    <source>
        <strain evidence="4 5">30cs62</strain>
    </source>
</reference>
<dbReference type="Proteomes" id="UP000809910">
    <property type="component" value="Unassembled WGS sequence"/>
</dbReference>
<gene>
    <name evidence="4" type="ORF">I5282_16430</name>
</gene>
<protein>
    <submittedName>
        <fullName evidence="4">Ankyrin repeat domain-containing protein</fullName>
    </submittedName>
</protein>
<dbReference type="SUPFAM" id="SSF48403">
    <property type="entry name" value="Ankyrin repeat"/>
    <property type="match status" value="1"/>
</dbReference>
<name>A0ABS1WFM8_9GAMM</name>
<keyword evidence="2 3" id="KW-0040">ANK repeat</keyword>
<dbReference type="Pfam" id="PF12796">
    <property type="entry name" value="Ank_2"/>
    <property type="match status" value="2"/>
</dbReference>
<dbReference type="RefSeq" id="WP_203113465.1">
    <property type="nucleotide sequence ID" value="NZ_JADOBG010000023.1"/>
</dbReference>
<evidence type="ECO:0000256" key="2">
    <source>
        <dbReference type="ARBA" id="ARBA00023043"/>
    </source>
</evidence>
<organism evidence="4 5">
    <name type="scientific">Legionella bononiensis</name>
    <dbReference type="NCBI Taxonomy" id="2793102"/>
    <lineage>
        <taxon>Bacteria</taxon>
        <taxon>Pseudomonadati</taxon>
        <taxon>Pseudomonadota</taxon>
        <taxon>Gammaproteobacteria</taxon>
        <taxon>Legionellales</taxon>
        <taxon>Legionellaceae</taxon>
        <taxon>Legionella</taxon>
    </lineage>
</organism>
<dbReference type="PANTHER" id="PTHR24198:SF194">
    <property type="entry name" value="INVERSIN-A"/>
    <property type="match status" value="1"/>
</dbReference>
<keyword evidence="1" id="KW-0677">Repeat</keyword>
<keyword evidence="5" id="KW-1185">Reference proteome</keyword>
<sequence>MLQFFPKTEFKGIVMYSEPKLQNELSAQKYSTDLVERIKSRYQEFRKLSPDPECQLNSYENWLRYKDERTRFCKNIYLETKYFFEAHQDDLSPTDKLVVLKEYIQLWEDVNGCLDIELTDFAEQYKGVKFGKDKISYNNSNPMLAGFNLKNIAFGDFYGNSLMFLAVDFTGADFTKTKMLLNSFNDCNFTHCNLTGANLCHTRFIKCNFEGVDLSKTHLWEASFDECIMHQTIKNKKDRNFRNKCFTDNLFTAIMSGKLNEAVRLITTFPALVHTRCEGGDTPLHLAVRMGQVEVIEHLLKNGARIDVENYSGQKPFCDILRHVPPYRDQYPLELFERILNLFIHAGLDLNNTAHRSRYYLENLALAGSLEALKILVAYGADINVQDRSGWTVLHHLAAFKDRFENKQDEVVTWLLSIGADKNRTTTGGKTALDFAKYFEHREMVNLLRDPPYPFFLEHLKVKPRKLTAETVAHSLWLSDKDAKTTTASKSEFGFWASKQDLHFTQDDIEQCLTSYVMKN</sequence>
<evidence type="ECO:0000256" key="1">
    <source>
        <dbReference type="ARBA" id="ARBA00022737"/>
    </source>
</evidence>